<dbReference type="CDD" id="cd14978">
    <property type="entry name" value="7tmA_FMRFamide_R-like"/>
    <property type="match status" value="1"/>
</dbReference>
<dbReference type="GO" id="GO:0005886">
    <property type="term" value="C:plasma membrane"/>
    <property type="evidence" value="ECO:0007669"/>
    <property type="project" value="TreeGrafter"/>
</dbReference>
<comment type="caution">
    <text evidence="11">The sequence shown here is derived from an EMBL/GenBank/DDBJ whole genome shotgun (WGS) entry which is preliminary data.</text>
</comment>
<dbReference type="PANTHER" id="PTHR24243:SF230">
    <property type="entry name" value="G-PROTEIN COUPLED RECEPTORS FAMILY 1 PROFILE DOMAIN-CONTAINING PROTEIN"/>
    <property type="match status" value="1"/>
</dbReference>
<feature type="transmembrane region" description="Helical" evidence="9">
    <location>
        <begin position="247"/>
        <end position="268"/>
    </location>
</feature>
<dbReference type="InterPro" id="IPR000276">
    <property type="entry name" value="GPCR_Rhodpsn"/>
</dbReference>
<feature type="transmembrane region" description="Helical" evidence="9">
    <location>
        <begin position="32"/>
        <end position="52"/>
    </location>
</feature>
<evidence type="ECO:0000259" key="10">
    <source>
        <dbReference type="PROSITE" id="PS50262"/>
    </source>
</evidence>
<evidence type="ECO:0000256" key="7">
    <source>
        <dbReference type="ARBA" id="ARBA00023224"/>
    </source>
</evidence>
<dbReference type="Pfam" id="PF00001">
    <property type="entry name" value="7tm_1"/>
    <property type="match status" value="1"/>
</dbReference>
<evidence type="ECO:0000256" key="3">
    <source>
        <dbReference type="ARBA" id="ARBA00022989"/>
    </source>
</evidence>
<evidence type="ECO:0000256" key="1">
    <source>
        <dbReference type="ARBA" id="ARBA00004141"/>
    </source>
</evidence>
<keyword evidence="6 8" id="KW-0675">Receptor</keyword>
<gene>
    <name evidence="11" type="ORF">OFUS_LOCUS17853</name>
</gene>
<feature type="transmembrane region" description="Helical" evidence="9">
    <location>
        <begin position="64"/>
        <end position="86"/>
    </location>
</feature>
<feature type="transmembrane region" description="Helical" evidence="9">
    <location>
        <begin position="288"/>
        <end position="311"/>
    </location>
</feature>
<evidence type="ECO:0000313" key="11">
    <source>
        <dbReference type="EMBL" id="CAH1792943.1"/>
    </source>
</evidence>
<evidence type="ECO:0000313" key="12">
    <source>
        <dbReference type="Proteomes" id="UP000749559"/>
    </source>
</evidence>
<comment type="similarity">
    <text evidence="8">Belongs to the G-protein coupled receptor 1 family.</text>
</comment>
<evidence type="ECO:0000256" key="6">
    <source>
        <dbReference type="ARBA" id="ARBA00023170"/>
    </source>
</evidence>
<dbReference type="SUPFAM" id="SSF81321">
    <property type="entry name" value="Family A G protein-coupled receptor-like"/>
    <property type="match status" value="1"/>
</dbReference>
<dbReference type="Proteomes" id="UP000749559">
    <property type="component" value="Unassembled WGS sequence"/>
</dbReference>
<dbReference type="AlphaFoldDB" id="A0A8S4PI95"/>
<dbReference type="GO" id="GO:0004930">
    <property type="term" value="F:G protein-coupled receptor activity"/>
    <property type="evidence" value="ECO:0007669"/>
    <property type="project" value="UniProtKB-KW"/>
</dbReference>
<protein>
    <recommendedName>
        <fullName evidence="10">G-protein coupled receptors family 1 profile domain-containing protein</fullName>
    </recommendedName>
</protein>
<evidence type="ECO:0000256" key="9">
    <source>
        <dbReference type="SAM" id="Phobius"/>
    </source>
</evidence>
<dbReference type="PROSITE" id="PS50262">
    <property type="entry name" value="G_PROTEIN_RECEP_F1_2"/>
    <property type="match status" value="1"/>
</dbReference>
<dbReference type="EMBL" id="CAIIXF020000008">
    <property type="protein sequence ID" value="CAH1792943.1"/>
    <property type="molecule type" value="Genomic_DNA"/>
</dbReference>
<name>A0A8S4PI95_OWEFU</name>
<dbReference type="OrthoDB" id="9990906at2759"/>
<evidence type="ECO:0000256" key="8">
    <source>
        <dbReference type="RuleBase" id="RU000688"/>
    </source>
</evidence>
<evidence type="ECO:0000256" key="5">
    <source>
        <dbReference type="ARBA" id="ARBA00023136"/>
    </source>
</evidence>
<dbReference type="Gene3D" id="1.20.1070.10">
    <property type="entry name" value="Rhodopsin 7-helix transmembrane proteins"/>
    <property type="match status" value="1"/>
</dbReference>
<feature type="transmembrane region" description="Helical" evidence="9">
    <location>
        <begin position="192"/>
        <end position="212"/>
    </location>
</feature>
<organism evidence="11 12">
    <name type="scientific">Owenia fusiformis</name>
    <name type="common">Polychaete worm</name>
    <dbReference type="NCBI Taxonomy" id="6347"/>
    <lineage>
        <taxon>Eukaryota</taxon>
        <taxon>Metazoa</taxon>
        <taxon>Spiralia</taxon>
        <taxon>Lophotrochozoa</taxon>
        <taxon>Annelida</taxon>
        <taxon>Polychaeta</taxon>
        <taxon>Sedentaria</taxon>
        <taxon>Canalipalpata</taxon>
        <taxon>Sabellida</taxon>
        <taxon>Oweniida</taxon>
        <taxon>Oweniidae</taxon>
        <taxon>Owenia</taxon>
    </lineage>
</organism>
<keyword evidence="3 9" id="KW-1133">Transmembrane helix</keyword>
<comment type="subcellular location">
    <subcellularLocation>
        <location evidence="1">Membrane</location>
        <topology evidence="1">Multi-pass membrane protein</topology>
    </subcellularLocation>
</comment>
<dbReference type="PANTHER" id="PTHR24243">
    <property type="entry name" value="G-PROTEIN COUPLED RECEPTOR"/>
    <property type="match status" value="1"/>
</dbReference>
<accession>A0A8S4PI95</accession>
<feature type="transmembrane region" description="Helical" evidence="9">
    <location>
        <begin position="145"/>
        <end position="166"/>
    </location>
</feature>
<keyword evidence="7 8" id="KW-0807">Transducer</keyword>
<feature type="domain" description="G-protein coupled receptors family 1 profile" evidence="10">
    <location>
        <begin position="45"/>
        <end position="309"/>
    </location>
</feature>
<reference evidence="11" key="1">
    <citation type="submission" date="2022-03" db="EMBL/GenBank/DDBJ databases">
        <authorList>
            <person name="Martin C."/>
        </authorList>
    </citation>
    <scope>NUCLEOTIDE SEQUENCE</scope>
</reference>
<keyword evidence="2 8" id="KW-0812">Transmembrane</keyword>
<dbReference type="PRINTS" id="PR00237">
    <property type="entry name" value="GPCRRHODOPSN"/>
</dbReference>
<keyword evidence="4 8" id="KW-0297">G-protein coupled receptor</keyword>
<dbReference type="PROSITE" id="PS00237">
    <property type="entry name" value="G_PROTEIN_RECEP_F1_1"/>
    <property type="match status" value="1"/>
</dbReference>
<dbReference type="InterPro" id="IPR017452">
    <property type="entry name" value="GPCR_Rhodpsn_7TM"/>
</dbReference>
<keyword evidence="5 9" id="KW-0472">Membrane</keyword>
<evidence type="ECO:0000256" key="4">
    <source>
        <dbReference type="ARBA" id="ARBA00023040"/>
    </source>
</evidence>
<proteinExistence type="inferred from homology"/>
<sequence length="359" mass="40852">MCRRPPMNSTNKTGDFDPSVYPELKIAGIINFYWPLVLLGVGIPGNLIVIGVSCLKHHRNNSYIHYMGALAVFDTIGLLVSGLLRWLLQNIENCKQSNESCKWGKYISITNYGCSVYIIIAMTFDRYLAVTSPMNVTRYSSISRTWKAIIGIVVVMTAFNIPFHVYSNKVTNKMTGIAICDTFASEDLLAKVYPWLSMALTAILPCVVLVALNAKIVRTLSQASRPDKLKDMGDTLHRFRSYQARQVTRMLVAVSIAFIVLTSPFYIWEVMGTFIYTENNAWSKASRLLVNKTTVMIWLSNNAVNFYIYALTGQKFRRDLKSLFCRGNRENLPRNMKNAFGMRIWKVPQKAIDHEITYM</sequence>
<keyword evidence="12" id="KW-1185">Reference proteome</keyword>
<evidence type="ECO:0000256" key="2">
    <source>
        <dbReference type="ARBA" id="ARBA00022692"/>
    </source>
</evidence>